<organism evidence="2 3">
    <name type="scientific">Rhizobium helianthi</name>
    <dbReference type="NCBI Taxonomy" id="1132695"/>
    <lineage>
        <taxon>Bacteria</taxon>
        <taxon>Pseudomonadati</taxon>
        <taxon>Pseudomonadota</taxon>
        <taxon>Alphaproteobacteria</taxon>
        <taxon>Hyphomicrobiales</taxon>
        <taxon>Rhizobiaceae</taxon>
        <taxon>Rhizobium/Agrobacterium group</taxon>
        <taxon>Rhizobium</taxon>
    </lineage>
</organism>
<dbReference type="Proteomes" id="UP001597322">
    <property type="component" value="Unassembled WGS sequence"/>
</dbReference>
<evidence type="ECO:0000313" key="2">
    <source>
        <dbReference type="EMBL" id="MFD1745497.1"/>
    </source>
</evidence>
<protein>
    <submittedName>
        <fullName evidence="2">Uncharacterized protein</fullName>
    </submittedName>
</protein>
<proteinExistence type="predicted"/>
<reference evidence="3" key="1">
    <citation type="journal article" date="2019" name="Int. J. Syst. Evol. Microbiol.">
        <title>The Global Catalogue of Microorganisms (GCM) 10K type strain sequencing project: providing services to taxonomists for standard genome sequencing and annotation.</title>
        <authorList>
            <consortium name="The Broad Institute Genomics Platform"/>
            <consortium name="The Broad Institute Genome Sequencing Center for Infectious Disease"/>
            <person name="Wu L."/>
            <person name="Ma J."/>
        </authorList>
    </citation>
    <scope>NUCLEOTIDE SEQUENCE [LARGE SCALE GENOMIC DNA]</scope>
    <source>
        <strain evidence="3">CG52</strain>
    </source>
</reference>
<feature type="compositionally biased region" description="Basic and acidic residues" evidence="1">
    <location>
        <begin position="41"/>
        <end position="56"/>
    </location>
</feature>
<evidence type="ECO:0000313" key="3">
    <source>
        <dbReference type="Proteomes" id="UP001597322"/>
    </source>
</evidence>
<feature type="region of interest" description="Disordered" evidence="1">
    <location>
        <begin position="1"/>
        <end position="56"/>
    </location>
</feature>
<keyword evidence="3" id="KW-1185">Reference proteome</keyword>
<dbReference type="EMBL" id="JBHUEQ010000015">
    <property type="protein sequence ID" value="MFD1745497.1"/>
    <property type="molecule type" value="Genomic_DNA"/>
</dbReference>
<feature type="compositionally biased region" description="Basic and acidic residues" evidence="1">
    <location>
        <begin position="1"/>
        <end position="21"/>
    </location>
</feature>
<comment type="caution">
    <text evidence="2">The sequence shown here is derived from an EMBL/GenBank/DDBJ whole genome shotgun (WGS) entry which is preliminary data.</text>
</comment>
<evidence type="ECO:0000256" key="1">
    <source>
        <dbReference type="SAM" id="MobiDB-lite"/>
    </source>
</evidence>
<accession>A0ABW4M2Z3</accession>
<name>A0ABW4M2Z3_9HYPH</name>
<dbReference type="RefSeq" id="WP_377399266.1">
    <property type="nucleotide sequence ID" value="NZ_JBHUEQ010000015.1"/>
</dbReference>
<gene>
    <name evidence="2" type="ORF">ACFSE1_08505</name>
</gene>
<sequence>MSNDQKKPQSDQDNPHSDNPHRGVITAGPDAHANEGSTSATKEKAEREVRQSENNT</sequence>